<dbReference type="EMBL" id="VSRR010011721">
    <property type="protein sequence ID" value="MPC53565.1"/>
    <property type="molecule type" value="Genomic_DNA"/>
</dbReference>
<dbReference type="Proteomes" id="UP000324222">
    <property type="component" value="Unassembled WGS sequence"/>
</dbReference>
<evidence type="ECO:0000313" key="2">
    <source>
        <dbReference type="Proteomes" id="UP000324222"/>
    </source>
</evidence>
<dbReference type="AlphaFoldDB" id="A0A5B7G800"/>
<gene>
    <name evidence="1" type="ORF">E2C01_047461</name>
</gene>
<name>A0A5B7G800_PORTR</name>
<protein>
    <submittedName>
        <fullName evidence="1">Uncharacterized protein</fullName>
    </submittedName>
</protein>
<proteinExistence type="predicted"/>
<organism evidence="1 2">
    <name type="scientific">Portunus trituberculatus</name>
    <name type="common">Swimming crab</name>
    <name type="synonym">Neptunus trituberculatus</name>
    <dbReference type="NCBI Taxonomy" id="210409"/>
    <lineage>
        <taxon>Eukaryota</taxon>
        <taxon>Metazoa</taxon>
        <taxon>Ecdysozoa</taxon>
        <taxon>Arthropoda</taxon>
        <taxon>Crustacea</taxon>
        <taxon>Multicrustacea</taxon>
        <taxon>Malacostraca</taxon>
        <taxon>Eumalacostraca</taxon>
        <taxon>Eucarida</taxon>
        <taxon>Decapoda</taxon>
        <taxon>Pleocyemata</taxon>
        <taxon>Brachyura</taxon>
        <taxon>Eubrachyura</taxon>
        <taxon>Portunoidea</taxon>
        <taxon>Portunidae</taxon>
        <taxon>Portuninae</taxon>
        <taxon>Portunus</taxon>
    </lineage>
</organism>
<comment type="caution">
    <text evidence="1">The sequence shown here is derived from an EMBL/GenBank/DDBJ whole genome shotgun (WGS) entry which is preliminary data.</text>
</comment>
<accession>A0A5B7G800</accession>
<evidence type="ECO:0000313" key="1">
    <source>
        <dbReference type="EMBL" id="MPC53565.1"/>
    </source>
</evidence>
<reference evidence="1 2" key="1">
    <citation type="submission" date="2019-05" db="EMBL/GenBank/DDBJ databases">
        <title>Another draft genome of Portunus trituberculatus and its Hox gene families provides insights of decapod evolution.</title>
        <authorList>
            <person name="Jeong J.-H."/>
            <person name="Song I."/>
            <person name="Kim S."/>
            <person name="Choi T."/>
            <person name="Kim D."/>
            <person name="Ryu S."/>
            <person name="Kim W."/>
        </authorList>
    </citation>
    <scope>NUCLEOTIDE SEQUENCE [LARGE SCALE GENOMIC DNA]</scope>
    <source>
        <tissue evidence="1">Muscle</tissue>
    </source>
</reference>
<keyword evidence="2" id="KW-1185">Reference proteome</keyword>
<sequence>MRGAGRASRWLWLPRAASPHYGNHPLSDTWLAVVIAGPIWQPPRAPLFTRHARPCVQRLSPQHVRRLSSCTCSLAAVPDLSITAVEVKRAGRMNGRWAALIIRTASNAVLHSLMSAKWWKPLVRSPAGSSQLHLDGTGKR</sequence>